<evidence type="ECO:0000256" key="2">
    <source>
        <dbReference type="ARBA" id="ARBA00022741"/>
    </source>
</evidence>
<dbReference type="SUPFAM" id="SSF100950">
    <property type="entry name" value="NagB/RpiA/CoA transferase-like"/>
    <property type="match status" value="1"/>
</dbReference>
<sequence length="191" mass="22058">METRKAQLRKLFLEKRKALGESEFRLINTAILEQFKQIDLAGVNVLHLFLSIVEKHEIDTSLMVDYLHKKYPHIKIAVPQSNFSSLTLTHFLIDDDLVIEKNNWNIPEPVSGNKISPERIDMILVPLLAIDKKGFRVGYGKGFYDRFLIECRSDIKTIGLSQFEPIERINDTDEYDFPLNACITPSGIIYF</sequence>
<feature type="binding site" evidence="4">
    <location>
        <position position="57"/>
    </location>
    <ligand>
        <name>substrate</name>
    </ligand>
</feature>
<dbReference type="AlphaFoldDB" id="H8KMP3"/>
<dbReference type="InterPro" id="IPR002698">
    <property type="entry name" value="FTHF_cligase"/>
</dbReference>
<evidence type="ECO:0000256" key="3">
    <source>
        <dbReference type="ARBA" id="ARBA00022840"/>
    </source>
</evidence>
<organism evidence="6 7">
    <name type="scientific">Solitalea canadensis (strain ATCC 29591 / DSM 3403 / JCM 21819 / LMG 8368 / NBRC 15130 / NCIMB 12057 / USAM 9D)</name>
    <name type="common">Flexibacter canadensis</name>
    <dbReference type="NCBI Taxonomy" id="929556"/>
    <lineage>
        <taxon>Bacteria</taxon>
        <taxon>Pseudomonadati</taxon>
        <taxon>Bacteroidota</taxon>
        <taxon>Sphingobacteriia</taxon>
        <taxon>Sphingobacteriales</taxon>
        <taxon>Sphingobacteriaceae</taxon>
        <taxon>Solitalea</taxon>
    </lineage>
</organism>
<dbReference type="InterPro" id="IPR037171">
    <property type="entry name" value="NagB/RpiA_transferase-like"/>
</dbReference>
<dbReference type="GO" id="GO:0030272">
    <property type="term" value="F:5-formyltetrahydrofolate cyclo-ligase activity"/>
    <property type="evidence" value="ECO:0007669"/>
    <property type="project" value="UniProtKB-EC"/>
</dbReference>
<protein>
    <recommendedName>
        <fullName evidence="5">5-formyltetrahydrofolate cyclo-ligase</fullName>
        <ecNumber evidence="5">6.3.3.2</ecNumber>
    </recommendedName>
</protein>
<accession>H8KMP3</accession>
<dbReference type="Pfam" id="PF01812">
    <property type="entry name" value="5-FTHF_cyc-lig"/>
    <property type="match status" value="1"/>
</dbReference>
<dbReference type="GO" id="GO:0009396">
    <property type="term" value="P:folic acid-containing compound biosynthetic process"/>
    <property type="evidence" value="ECO:0007669"/>
    <property type="project" value="TreeGrafter"/>
</dbReference>
<feature type="binding site" evidence="4">
    <location>
        <begin position="136"/>
        <end position="144"/>
    </location>
    <ligand>
        <name>ATP</name>
        <dbReference type="ChEBI" id="CHEBI:30616"/>
    </ligand>
</feature>
<dbReference type="OrthoDB" id="9801938at2"/>
<dbReference type="GO" id="GO:0035999">
    <property type="term" value="P:tetrahydrofolate interconversion"/>
    <property type="evidence" value="ECO:0007669"/>
    <property type="project" value="TreeGrafter"/>
</dbReference>
<dbReference type="EMBL" id="CP003349">
    <property type="protein sequence ID" value="AFD09034.1"/>
    <property type="molecule type" value="Genomic_DNA"/>
</dbReference>
<dbReference type="eggNOG" id="COG0212">
    <property type="taxonomic scope" value="Bacteria"/>
</dbReference>
<dbReference type="InterPro" id="IPR024185">
    <property type="entry name" value="FTHF_cligase-like_sf"/>
</dbReference>
<dbReference type="STRING" id="929556.Solca_4044"/>
<dbReference type="RefSeq" id="WP_014682257.1">
    <property type="nucleotide sequence ID" value="NC_017770.1"/>
</dbReference>
<gene>
    <name evidence="6" type="ordered locus">Solca_4044</name>
</gene>
<evidence type="ECO:0000256" key="5">
    <source>
        <dbReference type="RuleBase" id="RU361279"/>
    </source>
</evidence>
<dbReference type="GO" id="GO:0046872">
    <property type="term" value="F:metal ion binding"/>
    <property type="evidence" value="ECO:0007669"/>
    <property type="project" value="UniProtKB-KW"/>
</dbReference>
<dbReference type="Gene3D" id="3.40.50.10420">
    <property type="entry name" value="NagB/RpiA/CoA transferase-like"/>
    <property type="match status" value="1"/>
</dbReference>
<dbReference type="PANTHER" id="PTHR23407">
    <property type="entry name" value="ATPASE INHIBITOR/5-FORMYLTETRAHYDROFOLATE CYCLO-LIGASE"/>
    <property type="match status" value="1"/>
</dbReference>
<dbReference type="HOGENOM" id="CLU_066245_0_2_10"/>
<name>H8KMP3_SOLCM</name>
<dbReference type="PANTHER" id="PTHR23407:SF1">
    <property type="entry name" value="5-FORMYLTETRAHYDROFOLATE CYCLO-LIGASE"/>
    <property type="match status" value="1"/>
</dbReference>
<evidence type="ECO:0000313" key="7">
    <source>
        <dbReference type="Proteomes" id="UP000007590"/>
    </source>
</evidence>
<dbReference type="KEGG" id="scn:Solca_4044"/>
<proteinExistence type="inferred from homology"/>
<evidence type="ECO:0000256" key="4">
    <source>
        <dbReference type="PIRSR" id="PIRSR006806-1"/>
    </source>
</evidence>
<dbReference type="PIRSF" id="PIRSF006806">
    <property type="entry name" value="FTHF_cligase"/>
    <property type="match status" value="1"/>
</dbReference>
<feature type="binding site" evidence="4">
    <location>
        <begin position="5"/>
        <end position="9"/>
    </location>
    <ligand>
        <name>ATP</name>
        <dbReference type="ChEBI" id="CHEBI:30616"/>
    </ligand>
</feature>
<keyword evidence="5" id="KW-0460">Magnesium</keyword>
<keyword evidence="5" id="KW-0479">Metal-binding</keyword>
<reference evidence="6" key="1">
    <citation type="submission" date="2012-02" db="EMBL/GenBank/DDBJ databases">
        <title>The complete genome of Solitalea canadensis DSM 3403.</title>
        <authorList>
            <consortium name="US DOE Joint Genome Institute (JGI-PGF)"/>
            <person name="Lucas S."/>
            <person name="Copeland A."/>
            <person name="Lapidus A."/>
            <person name="Glavina del Rio T."/>
            <person name="Dalin E."/>
            <person name="Tice H."/>
            <person name="Bruce D."/>
            <person name="Goodwin L."/>
            <person name="Pitluck S."/>
            <person name="Peters L."/>
            <person name="Ovchinnikova G."/>
            <person name="Lu M."/>
            <person name="Kyrpides N."/>
            <person name="Mavromatis K."/>
            <person name="Ivanova N."/>
            <person name="Brettin T."/>
            <person name="Detter J.C."/>
            <person name="Han C."/>
            <person name="Larimer F."/>
            <person name="Land M."/>
            <person name="Hauser L."/>
            <person name="Markowitz V."/>
            <person name="Cheng J.-F."/>
            <person name="Hugenholtz P."/>
            <person name="Woyke T."/>
            <person name="Wu D."/>
            <person name="Spring S."/>
            <person name="Schroeder M."/>
            <person name="Kopitz M."/>
            <person name="Brambilla E."/>
            <person name="Klenk H.-P."/>
            <person name="Eisen J.A."/>
        </authorList>
    </citation>
    <scope>NUCLEOTIDE SEQUENCE</scope>
    <source>
        <strain evidence="6">DSM 3403</strain>
    </source>
</reference>
<keyword evidence="2 4" id="KW-0547">Nucleotide-binding</keyword>
<comment type="cofactor">
    <cofactor evidence="5">
        <name>Mg(2+)</name>
        <dbReference type="ChEBI" id="CHEBI:18420"/>
    </cofactor>
</comment>
<dbReference type="GO" id="GO:0005524">
    <property type="term" value="F:ATP binding"/>
    <property type="evidence" value="ECO:0007669"/>
    <property type="project" value="UniProtKB-KW"/>
</dbReference>
<keyword evidence="7" id="KW-1185">Reference proteome</keyword>
<evidence type="ECO:0000256" key="1">
    <source>
        <dbReference type="ARBA" id="ARBA00010638"/>
    </source>
</evidence>
<comment type="similarity">
    <text evidence="1 5">Belongs to the 5-formyltetrahydrofolate cyclo-ligase family.</text>
</comment>
<dbReference type="Proteomes" id="UP000007590">
    <property type="component" value="Chromosome"/>
</dbReference>
<keyword evidence="3 4" id="KW-0067">ATP-binding</keyword>
<dbReference type="EC" id="6.3.3.2" evidence="5"/>
<evidence type="ECO:0000313" key="6">
    <source>
        <dbReference type="EMBL" id="AFD09034.1"/>
    </source>
</evidence>
<comment type="catalytic activity">
    <reaction evidence="5">
        <text>(6S)-5-formyl-5,6,7,8-tetrahydrofolate + ATP = (6R)-5,10-methenyltetrahydrofolate + ADP + phosphate</text>
        <dbReference type="Rhea" id="RHEA:10488"/>
        <dbReference type="ChEBI" id="CHEBI:30616"/>
        <dbReference type="ChEBI" id="CHEBI:43474"/>
        <dbReference type="ChEBI" id="CHEBI:57455"/>
        <dbReference type="ChEBI" id="CHEBI:57457"/>
        <dbReference type="ChEBI" id="CHEBI:456216"/>
        <dbReference type="EC" id="6.3.3.2"/>
    </reaction>
</comment>
<dbReference type="NCBIfam" id="TIGR02727">
    <property type="entry name" value="MTHFS_bact"/>
    <property type="match status" value="1"/>
</dbReference>
<feature type="binding site" evidence="4">
    <location>
        <position position="50"/>
    </location>
    <ligand>
        <name>substrate</name>
    </ligand>
</feature>